<proteinExistence type="predicted"/>
<evidence type="ECO:0000313" key="4">
    <source>
        <dbReference type="Proteomes" id="UP000183174"/>
    </source>
</evidence>
<dbReference type="Proteomes" id="UP000051380">
    <property type="component" value="Unassembled WGS sequence"/>
</dbReference>
<organism evidence="1 3">
    <name type="scientific">Bradyrhizobium yuanmingense</name>
    <dbReference type="NCBI Taxonomy" id="108015"/>
    <lineage>
        <taxon>Bacteria</taxon>
        <taxon>Pseudomonadati</taxon>
        <taxon>Pseudomonadota</taxon>
        <taxon>Alphaproteobacteria</taxon>
        <taxon>Hyphomicrobiales</taxon>
        <taxon>Nitrobacteraceae</taxon>
        <taxon>Bradyrhizobium</taxon>
    </lineage>
</organism>
<dbReference type="STRING" id="108015.GA0061099_1001621"/>
<evidence type="ECO:0000313" key="1">
    <source>
        <dbReference type="EMBL" id="KRP99519.1"/>
    </source>
</evidence>
<dbReference type="Proteomes" id="UP000183174">
    <property type="component" value="Unassembled WGS sequence"/>
</dbReference>
<evidence type="ECO:0000313" key="3">
    <source>
        <dbReference type="Proteomes" id="UP000051380"/>
    </source>
</evidence>
<dbReference type="AlphaFoldDB" id="A0A0R3CP47"/>
<sequence length="74" mass="7810">MDGNGRNFAVEPILLVGECRPGVGHARIALMGGLSVSALGKLKTIVGVVSEDVRLFHLEDVGTELLRRNPLTGS</sequence>
<dbReference type="EMBL" id="FMAE01000001">
    <property type="protein sequence ID" value="SCB10970.1"/>
    <property type="molecule type" value="Genomic_DNA"/>
</dbReference>
<dbReference type="EMBL" id="LJYF01000012">
    <property type="protein sequence ID" value="KRP99519.1"/>
    <property type="molecule type" value="Genomic_DNA"/>
</dbReference>
<reference evidence="1 3" key="1">
    <citation type="submission" date="2015-09" db="EMBL/GenBank/DDBJ databases">
        <title>Draft Genome Sequence of the Strain BR 3267 (Bradyrhizobium yuanmingense) recommended as inoculant for cowpea in Brazil.</title>
        <authorList>
            <person name="Simoes-Araujo J.L."/>
            <person name="Zilli J.E."/>
        </authorList>
    </citation>
    <scope>NUCLEOTIDE SEQUENCE [LARGE SCALE GENOMIC DNA]</scope>
    <source>
        <strain evidence="1 3">BR3267</strain>
    </source>
</reference>
<accession>A0A0R3CP47</accession>
<gene>
    <name evidence="1" type="ORF">AOQ72_13500</name>
    <name evidence="2" type="ORF">GA0061099_1001621</name>
</gene>
<evidence type="ECO:0000313" key="2">
    <source>
        <dbReference type="EMBL" id="SCB10970.1"/>
    </source>
</evidence>
<reference evidence="2 4" key="2">
    <citation type="submission" date="2016-08" db="EMBL/GenBank/DDBJ databases">
        <authorList>
            <person name="Seilhamer J.J."/>
        </authorList>
    </citation>
    <scope>NUCLEOTIDE SEQUENCE [LARGE SCALE GENOMIC DNA]</scope>
    <source>
        <strain evidence="2 4">CCBAU 10071</strain>
    </source>
</reference>
<name>A0A0R3CP47_9BRAD</name>
<protein>
    <submittedName>
        <fullName evidence="1">Uncharacterized protein</fullName>
    </submittedName>
</protein>